<organism evidence="1 2">
    <name type="scientific">Vulcanibacillus modesticaldus</name>
    <dbReference type="NCBI Taxonomy" id="337097"/>
    <lineage>
        <taxon>Bacteria</taxon>
        <taxon>Bacillati</taxon>
        <taxon>Bacillota</taxon>
        <taxon>Bacilli</taxon>
        <taxon>Bacillales</taxon>
        <taxon>Bacillaceae</taxon>
        <taxon>Vulcanibacillus</taxon>
    </lineage>
</organism>
<reference evidence="1 2" key="1">
    <citation type="submission" date="2016-09" db="EMBL/GenBank/DDBJ databases">
        <title>Draft genome sequence for the type strain of Vulcanibacillus modesticaldus BR, a strictly anaerobic, moderately thermophilic, and nitrate-reducing bacterium from deep sea-hydrothermal vents of the Mid-Atlantic Ridge.</title>
        <authorList>
            <person name="Abin C.A."/>
            <person name="Hollibaugh J.T."/>
        </authorList>
    </citation>
    <scope>NUCLEOTIDE SEQUENCE [LARGE SCALE GENOMIC DNA]</scope>
    <source>
        <strain evidence="1 2">BR</strain>
    </source>
</reference>
<dbReference type="RefSeq" id="WP_069656531.1">
    <property type="nucleotide sequence ID" value="NZ_MIJF01000018.1"/>
</dbReference>
<evidence type="ECO:0000313" key="1">
    <source>
        <dbReference type="EMBL" id="OEF99609.1"/>
    </source>
</evidence>
<gene>
    <name evidence="1" type="ORF">BHF71_08275</name>
</gene>
<dbReference type="Pfam" id="PF14038">
    <property type="entry name" value="YqzE"/>
    <property type="match status" value="1"/>
</dbReference>
<dbReference type="AlphaFoldDB" id="A0A1D2YV76"/>
<sequence length="61" mass="7253">MSANDLVKYLTVQFVERIDNPRSKNLTIDYHNPNHDSFSTRWFGLIPLSLKIMARRFQKND</sequence>
<accession>A0A1D2YV76</accession>
<comment type="caution">
    <text evidence="1">The sequence shown here is derived from an EMBL/GenBank/DDBJ whole genome shotgun (WGS) entry which is preliminary data.</text>
</comment>
<keyword evidence="2" id="KW-1185">Reference proteome</keyword>
<dbReference type="InterPro" id="IPR025622">
    <property type="entry name" value="YqzE"/>
</dbReference>
<dbReference type="EMBL" id="MIJF01000018">
    <property type="protein sequence ID" value="OEF99609.1"/>
    <property type="molecule type" value="Genomic_DNA"/>
</dbReference>
<protein>
    <submittedName>
        <fullName evidence="1">Uncharacterized protein</fullName>
    </submittedName>
</protein>
<name>A0A1D2YV76_9BACI</name>
<dbReference type="OrthoDB" id="2691835at2"/>
<dbReference type="STRING" id="337097.BHF71_08275"/>
<dbReference type="Proteomes" id="UP000243739">
    <property type="component" value="Unassembled WGS sequence"/>
</dbReference>
<evidence type="ECO:0000313" key="2">
    <source>
        <dbReference type="Proteomes" id="UP000243739"/>
    </source>
</evidence>
<proteinExistence type="predicted"/>